<keyword evidence="5" id="KW-1185">Reference proteome</keyword>
<sequence length="272" mass="30683">MLSACVECECTDLIQCPIEGTVCKGCGLVQASPDFDYSITRADAKHKYESGGPSSIAPVGDKRSFLFKSSSRCRSVQNKWISELKKYGHIVHLQDHIIETAVVIYQTAIDRPDWKNRKRDNQNGILIACLFHACNIHRAHRTPAELCAFLNTDPRCVRRMVKVVQLAADKIQQIHNSSVRKISLPQEVIPRCTQRMNISDSQHKTLVKEINKLYDHVKDFIDNHRPDTICAGLISVAVLNTKIDINEEQIAEACLVSVNTVKLMTNKINFVM</sequence>
<dbReference type="PANTHER" id="PTHR11618">
    <property type="entry name" value="TRANSCRIPTION INITIATION FACTOR IIB-RELATED"/>
    <property type="match status" value="1"/>
</dbReference>
<organism evidence="4">
    <name type="scientific">Tetraselmis virus 1</name>
    <dbReference type="NCBI Taxonomy" id="2060617"/>
    <lineage>
        <taxon>Viruses</taxon>
        <taxon>Varidnaviria</taxon>
        <taxon>Bamfordvirae</taxon>
        <taxon>Nucleocytoviricota</taxon>
        <taxon>Megaviricetes</taxon>
        <taxon>Imitervirales</taxon>
        <taxon>Allomimiviridae</taxon>
        <taxon>Oceanusvirus</taxon>
        <taxon>Oceanusvirus kaneohense</taxon>
    </lineage>
</organism>
<reference evidence="4" key="1">
    <citation type="journal article" date="2018" name="Virology">
        <title>A giant virus infecting green algae encodes key fermentation genes.</title>
        <authorList>
            <person name="Schvarcz C.R."/>
            <person name="Steward G.F."/>
        </authorList>
    </citation>
    <scope>NUCLEOTIDE SEQUENCE [LARGE SCALE GENOMIC DNA]</scope>
</reference>
<evidence type="ECO:0000256" key="1">
    <source>
        <dbReference type="ARBA" id="ARBA00023015"/>
    </source>
</evidence>
<evidence type="ECO:0000313" key="4">
    <source>
        <dbReference type="EMBL" id="AUF82128.1"/>
    </source>
</evidence>
<keyword evidence="4" id="KW-0648">Protein biosynthesis</keyword>
<dbReference type="GO" id="GO:0070897">
    <property type="term" value="P:transcription preinitiation complex assembly"/>
    <property type="evidence" value="ECO:0007669"/>
    <property type="project" value="InterPro"/>
</dbReference>
<dbReference type="EMBL" id="KY322437">
    <property type="protein sequence ID" value="AUF82128.1"/>
    <property type="molecule type" value="Genomic_DNA"/>
</dbReference>
<protein>
    <submittedName>
        <fullName evidence="4">Putative transcription initiation factor TFIIIB subunit Brf1/transcription initiation factor TFIIB</fullName>
    </submittedName>
</protein>
<keyword evidence="4" id="KW-0396">Initiation factor</keyword>
<dbReference type="PANTHER" id="PTHR11618:SF13">
    <property type="entry name" value="TRANSCRIPTION INITIATION FACTOR IIB"/>
    <property type="match status" value="1"/>
</dbReference>
<keyword evidence="1" id="KW-0805">Transcription regulation</keyword>
<dbReference type="InterPro" id="IPR000812">
    <property type="entry name" value="TFIIB"/>
</dbReference>
<dbReference type="InterPro" id="IPR013150">
    <property type="entry name" value="TFIIB_cyclin"/>
</dbReference>
<dbReference type="GO" id="GO:0097550">
    <property type="term" value="C:transcription preinitiation complex"/>
    <property type="evidence" value="ECO:0007669"/>
    <property type="project" value="TreeGrafter"/>
</dbReference>
<evidence type="ECO:0000259" key="3">
    <source>
        <dbReference type="Pfam" id="PF00382"/>
    </source>
</evidence>
<dbReference type="GO" id="GO:0017025">
    <property type="term" value="F:TBP-class protein binding"/>
    <property type="evidence" value="ECO:0007669"/>
    <property type="project" value="InterPro"/>
</dbReference>
<gene>
    <name evidence="4" type="ORF">TetV_036</name>
</gene>
<feature type="domain" description="Transcription factor TFIIB cyclin-like" evidence="3">
    <location>
        <begin position="84"/>
        <end position="158"/>
    </location>
</feature>
<evidence type="ECO:0000256" key="2">
    <source>
        <dbReference type="ARBA" id="ARBA00023163"/>
    </source>
</evidence>
<dbReference type="Gene3D" id="1.10.472.10">
    <property type="entry name" value="Cyclin-like"/>
    <property type="match status" value="2"/>
</dbReference>
<evidence type="ECO:0000313" key="5">
    <source>
        <dbReference type="Proteomes" id="UP000244773"/>
    </source>
</evidence>
<dbReference type="CDD" id="cd00043">
    <property type="entry name" value="CYCLIN_SF"/>
    <property type="match status" value="1"/>
</dbReference>
<dbReference type="InterPro" id="IPR036915">
    <property type="entry name" value="Cyclin-like_sf"/>
</dbReference>
<dbReference type="Proteomes" id="UP000244773">
    <property type="component" value="Segment"/>
</dbReference>
<proteinExistence type="predicted"/>
<name>A0A2P0VML3_9VIRU</name>
<dbReference type="SUPFAM" id="SSF47954">
    <property type="entry name" value="Cyclin-like"/>
    <property type="match status" value="1"/>
</dbReference>
<accession>A0A2P0VML3</accession>
<keyword evidence="2" id="KW-0804">Transcription</keyword>
<dbReference type="Pfam" id="PF00382">
    <property type="entry name" value="TFIIB"/>
    <property type="match status" value="1"/>
</dbReference>